<gene>
    <name evidence="1" type="ORF">RPERSI_LOCUS3825</name>
</gene>
<organism evidence="1 2">
    <name type="scientific">Racocetra persica</name>
    <dbReference type="NCBI Taxonomy" id="160502"/>
    <lineage>
        <taxon>Eukaryota</taxon>
        <taxon>Fungi</taxon>
        <taxon>Fungi incertae sedis</taxon>
        <taxon>Mucoromycota</taxon>
        <taxon>Glomeromycotina</taxon>
        <taxon>Glomeromycetes</taxon>
        <taxon>Diversisporales</taxon>
        <taxon>Gigasporaceae</taxon>
        <taxon>Racocetra</taxon>
    </lineage>
</organism>
<dbReference type="EMBL" id="CAJVQC010004980">
    <property type="protein sequence ID" value="CAG8547675.1"/>
    <property type="molecule type" value="Genomic_DNA"/>
</dbReference>
<evidence type="ECO:0000313" key="1">
    <source>
        <dbReference type="EMBL" id="CAG8547675.1"/>
    </source>
</evidence>
<reference evidence="1" key="1">
    <citation type="submission" date="2021-06" db="EMBL/GenBank/DDBJ databases">
        <authorList>
            <person name="Kallberg Y."/>
            <person name="Tangrot J."/>
            <person name="Rosling A."/>
        </authorList>
    </citation>
    <scope>NUCLEOTIDE SEQUENCE</scope>
    <source>
        <strain evidence="1">MA461A</strain>
    </source>
</reference>
<proteinExistence type="predicted"/>
<keyword evidence="2" id="KW-1185">Reference proteome</keyword>
<sequence>ALLVLYWAQLGTLQNTVSTMPSRDISIQIPAIFIVFTHVVSI</sequence>
<evidence type="ECO:0000313" key="2">
    <source>
        <dbReference type="Proteomes" id="UP000789920"/>
    </source>
</evidence>
<feature type="non-terminal residue" evidence="1">
    <location>
        <position position="1"/>
    </location>
</feature>
<comment type="caution">
    <text evidence="1">The sequence shown here is derived from an EMBL/GenBank/DDBJ whole genome shotgun (WGS) entry which is preliminary data.</text>
</comment>
<protein>
    <submittedName>
        <fullName evidence="1">35814_t:CDS:1</fullName>
    </submittedName>
</protein>
<name>A0ACA9LXI0_9GLOM</name>
<accession>A0ACA9LXI0</accession>
<dbReference type="Proteomes" id="UP000789920">
    <property type="component" value="Unassembled WGS sequence"/>
</dbReference>